<dbReference type="InterPro" id="IPR042092">
    <property type="entry name" value="PsdUridine_s_RsuA/RluB/E/F_cat"/>
</dbReference>
<accession>A0A1H8SZP6</accession>
<dbReference type="InterPro" id="IPR020103">
    <property type="entry name" value="PsdUridine_synth_cat_dom_sf"/>
</dbReference>
<dbReference type="CDD" id="cd02566">
    <property type="entry name" value="PseudoU_synth_RluE"/>
    <property type="match status" value="1"/>
</dbReference>
<dbReference type="GO" id="GO:0001522">
    <property type="term" value="P:pseudouridine synthesis"/>
    <property type="evidence" value="ECO:0007669"/>
    <property type="project" value="InterPro"/>
</dbReference>
<dbReference type="EMBL" id="FODO01000021">
    <property type="protein sequence ID" value="SEO84181.1"/>
    <property type="molecule type" value="Genomic_DNA"/>
</dbReference>
<dbReference type="PROSITE" id="PS01149">
    <property type="entry name" value="PSI_RSU"/>
    <property type="match status" value="1"/>
</dbReference>
<dbReference type="InterPro" id="IPR006145">
    <property type="entry name" value="PsdUridine_synth_RsuA/RluA"/>
</dbReference>
<sequence length="185" mass="21318">MSRLILFNKPYGVICQFTPESGHQSLKDFIPLPGFYPAGRLDADSEGLVLLTDDGKLQQQISDPKFKLPKTYWVQVEGKPDEMALNQLRQGVTLKDYKTRPAQAFLMDEPNHLWQRVPPIRYRKNIATTWISLILSEGKNRQVRRMTAAVLFPTLRLIRYAIGTYTLQGLAPGEWRLLEDTQWSK</sequence>
<dbReference type="OrthoDB" id="9807213at2"/>
<evidence type="ECO:0000256" key="1">
    <source>
        <dbReference type="ARBA" id="ARBA00008348"/>
    </source>
</evidence>
<dbReference type="GO" id="GO:0003723">
    <property type="term" value="F:RNA binding"/>
    <property type="evidence" value="ECO:0007669"/>
    <property type="project" value="InterPro"/>
</dbReference>
<evidence type="ECO:0000313" key="6">
    <source>
        <dbReference type="Proteomes" id="UP000198814"/>
    </source>
</evidence>
<dbReference type="GO" id="GO:0009982">
    <property type="term" value="F:pseudouridine synthase activity"/>
    <property type="evidence" value="ECO:0007669"/>
    <property type="project" value="InterPro"/>
</dbReference>
<evidence type="ECO:0000313" key="5">
    <source>
        <dbReference type="EMBL" id="SEO84181.1"/>
    </source>
</evidence>
<dbReference type="PANTHER" id="PTHR47683:SF2">
    <property type="entry name" value="RNA-BINDING S4 DOMAIN-CONTAINING PROTEIN"/>
    <property type="match status" value="1"/>
</dbReference>
<dbReference type="Gene3D" id="3.30.70.580">
    <property type="entry name" value="Pseudouridine synthase I, catalytic domain, N-terminal subdomain"/>
    <property type="match status" value="1"/>
</dbReference>
<dbReference type="InterPro" id="IPR020094">
    <property type="entry name" value="TruA/RsuA/RluB/E/F_N"/>
</dbReference>
<dbReference type="GO" id="GO:0140098">
    <property type="term" value="F:catalytic activity, acting on RNA"/>
    <property type="evidence" value="ECO:0007669"/>
    <property type="project" value="UniProtKB-ARBA"/>
</dbReference>
<keyword evidence="6" id="KW-1185">Reference proteome</keyword>
<reference evidence="6" key="1">
    <citation type="submission" date="2016-10" db="EMBL/GenBank/DDBJ databases">
        <authorList>
            <person name="Varghese N."/>
            <person name="Submissions S."/>
        </authorList>
    </citation>
    <scope>NUCLEOTIDE SEQUENCE [LARGE SCALE GENOMIC DNA]</scope>
    <source>
        <strain evidence="6">Nm76</strain>
    </source>
</reference>
<dbReference type="PANTHER" id="PTHR47683">
    <property type="entry name" value="PSEUDOURIDINE SYNTHASE FAMILY PROTEIN-RELATED"/>
    <property type="match status" value="1"/>
</dbReference>
<name>A0A1H8SZP6_9PROT</name>
<dbReference type="Proteomes" id="UP000198814">
    <property type="component" value="Unassembled WGS sequence"/>
</dbReference>
<dbReference type="SUPFAM" id="SSF55120">
    <property type="entry name" value="Pseudouridine synthase"/>
    <property type="match status" value="1"/>
</dbReference>
<dbReference type="Gene3D" id="3.30.70.1560">
    <property type="entry name" value="Alpha-L RNA-binding motif"/>
    <property type="match status" value="1"/>
</dbReference>
<protein>
    <recommendedName>
        <fullName evidence="3">Pseudouridine synthase</fullName>
        <ecNumber evidence="3">5.4.99.-</ecNumber>
    </recommendedName>
</protein>
<evidence type="ECO:0000256" key="3">
    <source>
        <dbReference type="RuleBase" id="RU003887"/>
    </source>
</evidence>
<dbReference type="Pfam" id="PF00849">
    <property type="entry name" value="PseudoU_synth_2"/>
    <property type="match status" value="1"/>
</dbReference>
<keyword evidence="2 3" id="KW-0413">Isomerase</keyword>
<dbReference type="InterPro" id="IPR000748">
    <property type="entry name" value="PsdUridine_synth_RsuA/RluB/E/F"/>
</dbReference>
<feature type="domain" description="Pseudouridine synthase RsuA/RluA-like" evidence="4">
    <location>
        <begin position="4"/>
        <end position="149"/>
    </location>
</feature>
<comment type="similarity">
    <text evidence="1 3">Belongs to the pseudouridine synthase RsuA family.</text>
</comment>
<gene>
    <name evidence="5" type="ORF">SAMN05216333_12122</name>
</gene>
<organism evidence="5 6">
    <name type="scientific">Nitrosomonas oligotropha</name>
    <dbReference type="NCBI Taxonomy" id="42354"/>
    <lineage>
        <taxon>Bacteria</taxon>
        <taxon>Pseudomonadati</taxon>
        <taxon>Pseudomonadota</taxon>
        <taxon>Betaproteobacteria</taxon>
        <taxon>Nitrosomonadales</taxon>
        <taxon>Nitrosomonadaceae</taxon>
        <taxon>Nitrosomonas</taxon>
    </lineage>
</organism>
<dbReference type="EC" id="5.4.99.-" evidence="3"/>
<evidence type="ECO:0000259" key="4">
    <source>
        <dbReference type="Pfam" id="PF00849"/>
    </source>
</evidence>
<dbReference type="RefSeq" id="WP_090320888.1">
    <property type="nucleotide sequence ID" value="NZ_FNOE01000022.1"/>
</dbReference>
<dbReference type="GO" id="GO:0006364">
    <property type="term" value="P:rRNA processing"/>
    <property type="evidence" value="ECO:0007669"/>
    <property type="project" value="UniProtKB-ARBA"/>
</dbReference>
<dbReference type="InterPro" id="IPR050343">
    <property type="entry name" value="RsuA_PseudoU_synthase"/>
</dbReference>
<proteinExistence type="inferred from homology"/>
<dbReference type="AlphaFoldDB" id="A0A1H8SZP6"/>
<dbReference type="NCBIfam" id="TIGR00093">
    <property type="entry name" value="pseudouridine synthase"/>
    <property type="match status" value="1"/>
</dbReference>
<dbReference type="InterPro" id="IPR018496">
    <property type="entry name" value="PsdUridine_synth_RsuA/RluB_CS"/>
</dbReference>
<evidence type="ECO:0000256" key="2">
    <source>
        <dbReference type="ARBA" id="ARBA00023235"/>
    </source>
</evidence>
<dbReference type="STRING" id="42354.SAMN05216333_12122"/>